<dbReference type="GO" id="GO:0008360">
    <property type="term" value="P:regulation of cell shape"/>
    <property type="evidence" value="ECO:0007669"/>
    <property type="project" value="UniProtKB-KW"/>
</dbReference>
<dbReference type="GO" id="GO:0009252">
    <property type="term" value="P:peptidoglycan biosynthetic process"/>
    <property type="evidence" value="ECO:0007669"/>
    <property type="project" value="UniProtKB-KW"/>
</dbReference>
<evidence type="ECO:0000256" key="3">
    <source>
        <dbReference type="ARBA" id="ARBA00022801"/>
    </source>
</evidence>
<feature type="binding site" evidence="8">
    <location>
        <position position="268"/>
    </location>
    <ligand>
        <name>substrate</name>
    </ligand>
</feature>
<feature type="active site" description="Acyl-ester intermediate" evidence="7">
    <location>
        <position position="107"/>
    </location>
</feature>
<feature type="domain" description="Peptidase S11 D-alanyl-D-alanine carboxypeptidase A N-terminal" evidence="11">
    <location>
        <begin position="71"/>
        <end position="300"/>
    </location>
</feature>
<evidence type="ECO:0000256" key="5">
    <source>
        <dbReference type="ARBA" id="ARBA00022984"/>
    </source>
</evidence>
<dbReference type="GO" id="GO:0009002">
    <property type="term" value="F:serine-type D-Ala-D-Ala carboxypeptidase activity"/>
    <property type="evidence" value="ECO:0007669"/>
    <property type="project" value="InterPro"/>
</dbReference>
<dbReference type="PATRIC" id="fig|1619033.3.peg.383"/>
<proteinExistence type="inferred from homology"/>
<organism evidence="12 13">
    <name type="scientific">Candidatus Yanofskybacteria bacterium GW2011_GWE2_40_11</name>
    <dbReference type="NCBI Taxonomy" id="1619033"/>
    <lineage>
        <taxon>Bacteria</taxon>
        <taxon>Candidatus Yanofskyibacteriota</taxon>
    </lineage>
</organism>
<dbReference type="Proteomes" id="UP000034072">
    <property type="component" value="Unassembled WGS sequence"/>
</dbReference>
<dbReference type="InterPro" id="IPR012338">
    <property type="entry name" value="Beta-lactam/transpept-like"/>
</dbReference>
<keyword evidence="4" id="KW-0133">Cell shape</keyword>
<dbReference type="EMBL" id="LBXZ01000004">
    <property type="protein sequence ID" value="KKR40832.1"/>
    <property type="molecule type" value="Genomic_DNA"/>
</dbReference>
<evidence type="ECO:0000313" key="12">
    <source>
        <dbReference type="EMBL" id="KKR40832.1"/>
    </source>
</evidence>
<keyword evidence="10" id="KW-1133">Transmembrane helix</keyword>
<evidence type="ECO:0000256" key="6">
    <source>
        <dbReference type="ARBA" id="ARBA00023316"/>
    </source>
</evidence>
<evidence type="ECO:0000256" key="9">
    <source>
        <dbReference type="RuleBase" id="RU004016"/>
    </source>
</evidence>
<feature type="transmembrane region" description="Helical" evidence="10">
    <location>
        <begin position="12"/>
        <end position="31"/>
    </location>
</feature>
<protein>
    <recommendedName>
        <fullName evidence="11">Peptidase S11 D-alanyl-D-alanine carboxypeptidase A N-terminal domain-containing protein</fullName>
    </recommendedName>
</protein>
<dbReference type="PANTHER" id="PTHR21581:SF6">
    <property type="entry name" value="TRAFFICKING PROTEIN PARTICLE COMPLEX SUBUNIT 12"/>
    <property type="match status" value="1"/>
</dbReference>
<evidence type="ECO:0000256" key="1">
    <source>
        <dbReference type="ARBA" id="ARBA00007164"/>
    </source>
</evidence>
<feature type="active site" evidence="7">
    <location>
        <position position="162"/>
    </location>
</feature>
<dbReference type="Gene3D" id="3.40.710.10">
    <property type="entry name" value="DD-peptidase/beta-lactamase superfamily"/>
    <property type="match status" value="1"/>
</dbReference>
<comment type="caution">
    <text evidence="12">The sequence shown here is derived from an EMBL/GenBank/DDBJ whole genome shotgun (WGS) entry which is preliminary data.</text>
</comment>
<keyword evidence="3" id="KW-0378">Hydrolase</keyword>
<comment type="similarity">
    <text evidence="1 9">Belongs to the peptidase S11 family.</text>
</comment>
<dbReference type="PANTHER" id="PTHR21581">
    <property type="entry name" value="D-ALANYL-D-ALANINE CARBOXYPEPTIDASE"/>
    <property type="match status" value="1"/>
</dbReference>
<keyword evidence="6" id="KW-0961">Cell wall biogenesis/degradation</keyword>
<dbReference type="SUPFAM" id="SSF56601">
    <property type="entry name" value="beta-lactamase/transpeptidase-like"/>
    <property type="match status" value="1"/>
</dbReference>
<dbReference type="GO" id="GO:0006508">
    <property type="term" value="P:proteolysis"/>
    <property type="evidence" value="ECO:0007669"/>
    <property type="project" value="InterPro"/>
</dbReference>
<keyword evidence="10" id="KW-0812">Transmembrane</keyword>
<gene>
    <name evidence="12" type="ORF">UT75_C0004G0043</name>
</gene>
<dbReference type="InterPro" id="IPR001967">
    <property type="entry name" value="Peptidase_S11_N"/>
</dbReference>
<evidence type="ECO:0000256" key="4">
    <source>
        <dbReference type="ARBA" id="ARBA00022960"/>
    </source>
</evidence>
<keyword evidence="10" id="KW-0472">Membrane</keyword>
<evidence type="ECO:0000259" key="11">
    <source>
        <dbReference type="Pfam" id="PF00768"/>
    </source>
</evidence>
<dbReference type="GO" id="GO:0071555">
    <property type="term" value="P:cell wall organization"/>
    <property type="evidence" value="ECO:0007669"/>
    <property type="project" value="UniProtKB-KW"/>
</dbReference>
<evidence type="ECO:0000256" key="10">
    <source>
        <dbReference type="SAM" id="Phobius"/>
    </source>
</evidence>
<keyword evidence="5" id="KW-0573">Peptidoglycan synthesis</keyword>
<evidence type="ECO:0000256" key="7">
    <source>
        <dbReference type="PIRSR" id="PIRSR618044-1"/>
    </source>
</evidence>
<dbReference type="PRINTS" id="PR00725">
    <property type="entry name" value="DADACBPTASE1"/>
</dbReference>
<evidence type="ECO:0000256" key="2">
    <source>
        <dbReference type="ARBA" id="ARBA00022729"/>
    </source>
</evidence>
<feature type="active site" description="Proton acceptor" evidence="7">
    <location>
        <position position="110"/>
    </location>
</feature>
<keyword evidence="2" id="KW-0732">Signal</keyword>
<sequence length="320" mass="35608">MDASEPKIGPSLVLLGVLLIALIGINAFFVFEYPKTSVARFDQDDESTTYDTRAAYILPLSEPSYIPMLDTAVEQPIIEAKSIAIFDIRSERYLFDRDIRARLPVASLTKIMSAVVVMENFDLKDVVVVGESSIKVDGQKQTLYAGESMSVENLLKMMLIESSNDAAYALAEYGRSRAIDFVAEMNRKSLALGMNNTKFLDPAGLNDEAYSTAEDLVRITEYSLKYDLMWKILGEKNVIVRSTDEKIEHITTTTNMLLGALPNILGGKTGYTDTALGCLVLVVSVPDRDDNIISVVLGSKDRFGETEKLVNWIKKAYRWN</sequence>
<dbReference type="AlphaFoldDB" id="A0A0G0TSJ3"/>
<evidence type="ECO:0000256" key="8">
    <source>
        <dbReference type="PIRSR" id="PIRSR618044-2"/>
    </source>
</evidence>
<accession>A0A0G0TSJ3</accession>
<name>A0A0G0TSJ3_9BACT</name>
<evidence type="ECO:0000313" key="13">
    <source>
        <dbReference type="Proteomes" id="UP000034072"/>
    </source>
</evidence>
<dbReference type="InterPro" id="IPR018044">
    <property type="entry name" value="Peptidase_S11"/>
</dbReference>
<dbReference type="Pfam" id="PF00768">
    <property type="entry name" value="Peptidase_S11"/>
    <property type="match status" value="1"/>
</dbReference>
<reference evidence="12 13" key="1">
    <citation type="journal article" date="2015" name="Nature">
        <title>rRNA introns, odd ribosomes, and small enigmatic genomes across a large radiation of phyla.</title>
        <authorList>
            <person name="Brown C.T."/>
            <person name="Hug L.A."/>
            <person name="Thomas B.C."/>
            <person name="Sharon I."/>
            <person name="Castelle C.J."/>
            <person name="Singh A."/>
            <person name="Wilkins M.J."/>
            <person name="Williams K.H."/>
            <person name="Banfield J.F."/>
        </authorList>
    </citation>
    <scope>NUCLEOTIDE SEQUENCE [LARGE SCALE GENOMIC DNA]</scope>
</reference>